<dbReference type="Proteomes" id="UP000789706">
    <property type="component" value="Unassembled WGS sequence"/>
</dbReference>
<sequence length="79" mass="9055">MQDSFPFLILLVVQFIQFPPSTLAYVSTNRRSSWVFWSYEDGHRRCENICIIIFVITAVLLAALCACETDGNSMDNIYV</sequence>
<accession>A0A9N8WU95</accession>
<keyword evidence="1" id="KW-0472">Membrane</keyword>
<keyword evidence="1" id="KW-0812">Transmembrane</keyword>
<keyword evidence="4" id="KW-1185">Reference proteome</keyword>
<protein>
    <submittedName>
        <fullName evidence="3">2594_t:CDS:1</fullName>
    </submittedName>
</protein>
<feature type="signal peptide" evidence="2">
    <location>
        <begin position="1"/>
        <end position="24"/>
    </location>
</feature>
<dbReference type="EMBL" id="CAJVPK010000332">
    <property type="protein sequence ID" value="CAG8495540.1"/>
    <property type="molecule type" value="Genomic_DNA"/>
</dbReference>
<keyword evidence="1" id="KW-1133">Transmembrane helix</keyword>
<gene>
    <name evidence="3" type="ORF">DEBURN_LOCUS4400</name>
</gene>
<feature type="transmembrane region" description="Helical" evidence="1">
    <location>
        <begin position="48"/>
        <end position="67"/>
    </location>
</feature>
<dbReference type="OrthoDB" id="2467350at2759"/>
<dbReference type="AlphaFoldDB" id="A0A9N8WU95"/>
<organism evidence="3 4">
    <name type="scientific">Diversispora eburnea</name>
    <dbReference type="NCBI Taxonomy" id="1213867"/>
    <lineage>
        <taxon>Eukaryota</taxon>
        <taxon>Fungi</taxon>
        <taxon>Fungi incertae sedis</taxon>
        <taxon>Mucoromycota</taxon>
        <taxon>Glomeromycotina</taxon>
        <taxon>Glomeromycetes</taxon>
        <taxon>Diversisporales</taxon>
        <taxon>Diversisporaceae</taxon>
        <taxon>Diversispora</taxon>
    </lineage>
</organism>
<proteinExistence type="predicted"/>
<feature type="chain" id="PRO_5040115022" evidence="2">
    <location>
        <begin position="25"/>
        <end position="79"/>
    </location>
</feature>
<keyword evidence="2" id="KW-0732">Signal</keyword>
<comment type="caution">
    <text evidence="3">The sequence shown here is derived from an EMBL/GenBank/DDBJ whole genome shotgun (WGS) entry which is preliminary data.</text>
</comment>
<reference evidence="3" key="1">
    <citation type="submission" date="2021-06" db="EMBL/GenBank/DDBJ databases">
        <authorList>
            <person name="Kallberg Y."/>
            <person name="Tangrot J."/>
            <person name="Rosling A."/>
        </authorList>
    </citation>
    <scope>NUCLEOTIDE SEQUENCE</scope>
    <source>
        <strain evidence="3">AZ414A</strain>
    </source>
</reference>
<evidence type="ECO:0000313" key="3">
    <source>
        <dbReference type="EMBL" id="CAG8495540.1"/>
    </source>
</evidence>
<evidence type="ECO:0000256" key="2">
    <source>
        <dbReference type="SAM" id="SignalP"/>
    </source>
</evidence>
<evidence type="ECO:0000256" key="1">
    <source>
        <dbReference type="SAM" id="Phobius"/>
    </source>
</evidence>
<name>A0A9N8WU95_9GLOM</name>
<evidence type="ECO:0000313" key="4">
    <source>
        <dbReference type="Proteomes" id="UP000789706"/>
    </source>
</evidence>